<dbReference type="RefSeq" id="WP_009601091.1">
    <property type="nucleotide sequence ID" value="NZ_AEIU01000069.1"/>
</dbReference>
<keyword evidence="1" id="KW-0732">Signal</keyword>
<sequence length="142" mass="16075">MVKHWTNKSIILVLLSAVGLFACSDDGGEPEATIVERVLDQETYSFEGMFENEYNGDTMEFKGAKVIILKEGGEKMIKPFHVDDNYVTIQMASSSLVTREDIVMRIHGMEELLTCNICAKYRLSSIWLKRNFIPDENDSSGE</sequence>
<reference evidence="2 3" key="1">
    <citation type="journal article" date="2012" name="Int. J. Syst. Evol. Microbiol.">
        <title>Vibrio caribbeanicus sp. nov., isolated from the marine sponge Scleritoderma cyanea.</title>
        <authorList>
            <person name="Hoffmann M."/>
            <person name="Monday S.R."/>
            <person name="Allard M.W."/>
            <person name="Strain E.A."/>
            <person name="Whittaker P."/>
            <person name="Naum M."/>
            <person name="McCarthy P.J."/>
            <person name="Lopez J.V."/>
            <person name="Fischer M."/>
            <person name="Brown E.W."/>
        </authorList>
    </citation>
    <scope>NUCLEOTIDE SEQUENCE [LARGE SCALE GENOMIC DNA]</scope>
    <source>
        <strain evidence="2 3">ATCC BAA-2122</strain>
    </source>
</reference>
<name>E3BJ95_9VIBR</name>
<gene>
    <name evidence="2" type="ORF">VIBC2010_06839</name>
</gene>
<evidence type="ECO:0000256" key="1">
    <source>
        <dbReference type="SAM" id="SignalP"/>
    </source>
</evidence>
<evidence type="ECO:0000313" key="3">
    <source>
        <dbReference type="Proteomes" id="UP000002943"/>
    </source>
</evidence>
<dbReference type="Proteomes" id="UP000002943">
    <property type="component" value="Unassembled WGS sequence"/>
</dbReference>
<feature type="signal peptide" evidence="1">
    <location>
        <begin position="1"/>
        <end position="24"/>
    </location>
</feature>
<evidence type="ECO:0000313" key="2">
    <source>
        <dbReference type="EMBL" id="EFP96664.1"/>
    </source>
</evidence>
<dbReference type="STRING" id="796620.VIBC2010_06839"/>
<dbReference type="AlphaFoldDB" id="E3BJ95"/>
<organism evidence="2 3">
    <name type="scientific">Vibrio caribbeanicus ATCC BAA-2122</name>
    <dbReference type="NCBI Taxonomy" id="796620"/>
    <lineage>
        <taxon>Bacteria</taxon>
        <taxon>Pseudomonadati</taxon>
        <taxon>Pseudomonadota</taxon>
        <taxon>Gammaproteobacteria</taxon>
        <taxon>Vibrionales</taxon>
        <taxon>Vibrionaceae</taxon>
        <taxon>Vibrio</taxon>
    </lineage>
</organism>
<keyword evidence="2" id="KW-0449">Lipoprotein</keyword>
<proteinExistence type="predicted"/>
<accession>E3BJ95</accession>
<feature type="chain" id="PRO_5003167385" evidence="1">
    <location>
        <begin position="25"/>
        <end position="142"/>
    </location>
</feature>
<dbReference type="EMBL" id="AEIU01000069">
    <property type="protein sequence ID" value="EFP96664.1"/>
    <property type="molecule type" value="Genomic_DNA"/>
</dbReference>
<keyword evidence="3" id="KW-1185">Reference proteome</keyword>
<dbReference type="eggNOG" id="ENOG5031NFW">
    <property type="taxonomic scope" value="Bacteria"/>
</dbReference>
<dbReference type="PROSITE" id="PS51257">
    <property type="entry name" value="PROKAR_LIPOPROTEIN"/>
    <property type="match status" value="1"/>
</dbReference>
<protein>
    <submittedName>
        <fullName evidence="2">Putative lipoprotein</fullName>
    </submittedName>
</protein>
<comment type="caution">
    <text evidence="2">The sequence shown here is derived from an EMBL/GenBank/DDBJ whole genome shotgun (WGS) entry which is preliminary data.</text>
</comment>
<dbReference type="OrthoDB" id="5900690at2"/>